<feature type="compositionally biased region" description="Basic and acidic residues" evidence="1">
    <location>
        <begin position="445"/>
        <end position="455"/>
    </location>
</feature>
<organism evidence="4 5">
    <name type="scientific">Parachaetomium inaequale</name>
    <dbReference type="NCBI Taxonomy" id="2588326"/>
    <lineage>
        <taxon>Eukaryota</taxon>
        <taxon>Fungi</taxon>
        <taxon>Dikarya</taxon>
        <taxon>Ascomycota</taxon>
        <taxon>Pezizomycotina</taxon>
        <taxon>Sordariomycetes</taxon>
        <taxon>Sordariomycetidae</taxon>
        <taxon>Sordariales</taxon>
        <taxon>Chaetomiaceae</taxon>
        <taxon>Parachaetomium</taxon>
    </lineage>
</organism>
<evidence type="ECO:0000256" key="1">
    <source>
        <dbReference type="SAM" id="MobiDB-lite"/>
    </source>
</evidence>
<feature type="chain" id="PRO_5042910883" description="Transmembrane protein" evidence="3">
    <location>
        <begin position="32"/>
        <end position="455"/>
    </location>
</feature>
<feature type="transmembrane region" description="Helical" evidence="2">
    <location>
        <begin position="110"/>
        <end position="135"/>
    </location>
</feature>
<feature type="signal peptide" evidence="3">
    <location>
        <begin position="1"/>
        <end position="31"/>
    </location>
</feature>
<feature type="transmembrane region" description="Helical" evidence="2">
    <location>
        <begin position="147"/>
        <end position="172"/>
    </location>
</feature>
<accession>A0AAN6P8M1</accession>
<dbReference type="AlphaFoldDB" id="A0AAN6P8M1"/>
<feature type="region of interest" description="Disordered" evidence="1">
    <location>
        <begin position="382"/>
        <end position="455"/>
    </location>
</feature>
<evidence type="ECO:0000256" key="2">
    <source>
        <dbReference type="SAM" id="Phobius"/>
    </source>
</evidence>
<evidence type="ECO:0000313" key="5">
    <source>
        <dbReference type="Proteomes" id="UP001303115"/>
    </source>
</evidence>
<name>A0AAN6P8M1_9PEZI</name>
<keyword evidence="2" id="KW-0472">Membrane</keyword>
<reference evidence="5" key="1">
    <citation type="journal article" date="2023" name="Mol. Phylogenet. Evol.">
        <title>Genome-scale phylogeny and comparative genomics of the fungal order Sordariales.</title>
        <authorList>
            <person name="Hensen N."/>
            <person name="Bonometti L."/>
            <person name="Westerberg I."/>
            <person name="Brannstrom I.O."/>
            <person name="Guillou S."/>
            <person name="Cros-Aarteil S."/>
            <person name="Calhoun S."/>
            <person name="Haridas S."/>
            <person name="Kuo A."/>
            <person name="Mondo S."/>
            <person name="Pangilinan J."/>
            <person name="Riley R."/>
            <person name="LaButti K."/>
            <person name="Andreopoulos B."/>
            <person name="Lipzen A."/>
            <person name="Chen C."/>
            <person name="Yan M."/>
            <person name="Daum C."/>
            <person name="Ng V."/>
            <person name="Clum A."/>
            <person name="Steindorff A."/>
            <person name="Ohm R.A."/>
            <person name="Martin F."/>
            <person name="Silar P."/>
            <person name="Natvig D.O."/>
            <person name="Lalanne C."/>
            <person name="Gautier V."/>
            <person name="Ament-Velasquez S.L."/>
            <person name="Kruys A."/>
            <person name="Hutchinson M.I."/>
            <person name="Powell A.J."/>
            <person name="Barry K."/>
            <person name="Miller A.N."/>
            <person name="Grigoriev I.V."/>
            <person name="Debuchy R."/>
            <person name="Gladieux P."/>
            <person name="Hiltunen Thoren M."/>
            <person name="Johannesson H."/>
        </authorList>
    </citation>
    <scope>NUCLEOTIDE SEQUENCE [LARGE SCALE GENOMIC DNA]</scope>
    <source>
        <strain evidence="5">CBS 284.82</strain>
    </source>
</reference>
<proteinExistence type="predicted"/>
<protein>
    <recommendedName>
        <fullName evidence="6">Transmembrane protein</fullName>
    </recommendedName>
</protein>
<dbReference type="Gene3D" id="1.20.140.150">
    <property type="match status" value="1"/>
</dbReference>
<keyword evidence="5" id="KW-1185">Reference proteome</keyword>
<comment type="caution">
    <text evidence="4">The sequence shown here is derived from an EMBL/GenBank/DDBJ whole genome shotgun (WGS) entry which is preliminary data.</text>
</comment>
<dbReference type="Proteomes" id="UP001303115">
    <property type="component" value="Unassembled WGS sequence"/>
</dbReference>
<keyword evidence="3" id="KW-0732">Signal</keyword>
<gene>
    <name evidence="4" type="ORF">C8A01DRAFT_40783</name>
</gene>
<evidence type="ECO:0000313" key="4">
    <source>
        <dbReference type="EMBL" id="KAK4032765.1"/>
    </source>
</evidence>
<dbReference type="EMBL" id="MU854577">
    <property type="protein sequence ID" value="KAK4032765.1"/>
    <property type="molecule type" value="Genomic_DNA"/>
</dbReference>
<keyword evidence="2" id="KW-0812">Transmembrane</keyword>
<sequence length="455" mass="49003">MASRASTCSKLSAVLLTLLPTLLLIPSFVLAAVALASKDWTRREEYNTATGGRMGRTQRGPFITCETGETPHAPQVCARVRTPAGWCNAAANSYPENPHFCGQLALGGRLLYAGTALAGAALLFALILTASTLLRSRHRRGSGVGELLAWLALLAKLCAAFAGLLLLLGTFITTNTLVNIQYPVGNWFAAVADPGTDPVKFDSAGPYLIGKAVGECAAAAVLAGTAAGMMGLVWDSPRVGVGAGEVRKPQPQPRRSKPVPRQVYVLPPHFASGDFEASYPRFSRLVAPRSSERFTRFSGRSCRSSWPARIWIPELSRVITTRNVTFDERTFYRQGEENEPNAVRVEPRQADKLDLYEETSTGSILWRALQYDEIVLDSITVATEPPPQPEEPESAPDAQDSGVGVPEEQSKQAPGRLLTPEATPEPQGAQEDPEVTPGPQGTQEGCEKQEQTLPL</sequence>
<evidence type="ECO:0000256" key="3">
    <source>
        <dbReference type="SAM" id="SignalP"/>
    </source>
</evidence>
<evidence type="ECO:0008006" key="6">
    <source>
        <dbReference type="Google" id="ProtNLM"/>
    </source>
</evidence>
<keyword evidence="2" id="KW-1133">Transmembrane helix</keyword>